<keyword evidence="6 8" id="KW-0663">Pyridoxal phosphate</keyword>
<organism evidence="10 11">
    <name type="scientific">Kangiella spongicola</name>
    <dbReference type="NCBI Taxonomy" id="796379"/>
    <lineage>
        <taxon>Bacteria</taxon>
        <taxon>Pseudomonadati</taxon>
        <taxon>Pseudomonadota</taxon>
        <taxon>Gammaproteobacteria</taxon>
        <taxon>Kangiellales</taxon>
        <taxon>Kangiellaceae</taxon>
        <taxon>Kangiella</taxon>
    </lineage>
</organism>
<dbReference type="InterPro" id="IPR004839">
    <property type="entry name" value="Aminotransferase_I/II_large"/>
</dbReference>
<name>A0A318D5M9_9GAMM</name>
<evidence type="ECO:0000256" key="2">
    <source>
        <dbReference type="ARBA" id="ARBA00005011"/>
    </source>
</evidence>
<gene>
    <name evidence="10" type="ORF">DL796_06510</name>
</gene>
<evidence type="ECO:0000256" key="7">
    <source>
        <dbReference type="ARBA" id="ARBA00047481"/>
    </source>
</evidence>
<dbReference type="Pfam" id="PF00702">
    <property type="entry name" value="Hydrolase"/>
    <property type="match status" value="1"/>
</dbReference>
<dbReference type="NCBIfam" id="TIGR01549">
    <property type="entry name" value="HAD-SF-IA-v1"/>
    <property type="match status" value="1"/>
</dbReference>
<dbReference type="SUPFAM" id="SSF53383">
    <property type="entry name" value="PLP-dependent transferases"/>
    <property type="match status" value="1"/>
</dbReference>
<comment type="cofactor">
    <cofactor evidence="1 8">
        <name>pyridoxal 5'-phosphate</name>
        <dbReference type="ChEBI" id="CHEBI:597326"/>
    </cofactor>
</comment>
<dbReference type="EC" id="2.6.1.9" evidence="3"/>
<comment type="similarity">
    <text evidence="8">Belongs to the class-II pyridoxal-phosphate-dependent aminotransferase family.</text>
</comment>
<comment type="caution">
    <text evidence="10">The sequence shown here is derived from an EMBL/GenBank/DDBJ whole genome shotgun (WGS) entry which is preliminary data.</text>
</comment>
<accession>A0A318D5M9</accession>
<dbReference type="InterPro" id="IPR015424">
    <property type="entry name" value="PyrdxlP-dep_Trfase"/>
</dbReference>
<keyword evidence="5" id="KW-0808">Transferase</keyword>
<evidence type="ECO:0000256" key="5">
    <source>
        <dbReference type="ARBA" id="ARBA00022679"/>
    </source>
</evidence>
<comment type="pathway">
    <text evidence="2">Amino-acid biosynthesis; L-histidine biosynthesis; L-histidine from 5-phospho-alpha-D-ribose 1-diphosphate: step 7/9.</text>
</comment>
<reference evidence="10 11" key="1">
    <citation type="submission" date="2018-05" db="EMBL/GenBank/DDBJ databases">
        <title>Kangiella spongicola genome sequence.</title>
        <authorList>
            <person name="Maclea K.S."/>
            <person name="Goen A.E."/>
            <person name="Kelley C."/>
            <person name="Underriner A."/>
            <person name="Silverwood T."/>
            <person name="Trachtenberg A.M."/>
        </authorList>
    </citation>
    <scope>NUCLEOTIDE SEQUENCE [LARGE SCALE GENOMIC DNA]</scope>
    <source>
        <strain evidence="10 11">ATCC BAA-2076</strain>
    </source>
</reference>
<dbReference type="CDD" id="cd00609">
    <property type="entry name" value="AAT_like"/>
    <property type="match status" value="1"/>
</dbReference>
<dbReference type="PANTHER" id="PTHR42885:SF2">
    <property type="entry name" value="HISTIDINOL-PHOSPHATE AMINOTRANSFERASE"/>
    <property type="match status" value="1"/>
</dbReference>
<dbReference type="GO" id="GO:0004400">
    <property type="term" value="F:histidinol-phosphate transaminase activity"/>
    <property type="evidence" value="ECO:0007669"/>
    <property type="project" value="UniProtKB-EC"/>
</dbReference>
<dbReference type="SFLD" id="SFLDG01129">
    <property type="entry name" value="C1.5:_HAD__Beta-PGM__Phosphata"/>
    <property type="match status" value="1"/>
</dbReference>
<dbReference type="InterPro" id="IPR001917">
    <property type="entry name" value="Aminotrans_II_pyridoxalP_BS"/>
</dbReference>
<evidence type="ECO:0000313" key="10">
    <source>
        <dbReference type="EMBL" id="PXF63098.1"/>
    </source>
</evidence>
<dbReference type="RefSeq" id="WP_110200901.1">
    <property type="nucleotide sequence ID" value="NZ_QICH01000002.1"/>
</dbReference>
<dbReference type="Gene3D" id="3.40.50.1000">
    <property type="entry name" value="HAD superfamily/HAD-like"/>
    <property type="match status" value="1"/>
</dbReference>
<dbReference type="AlphaFoldDB" id="A0A318D5M9"/>
<evidence type="ECO:0000256" key="4">
    <source>
        <dbReference type="ARBA" id="ARBA00022576"/>
    </source>
</evidence>
<dbReference type="InterPro" id="IPR036412">
    <property type="entry name" value="HAD-like_sf"/>
</dbReference>
<evidence type="ECO:0000256" key="8">
    <source>
        <dbReference type="RuleBase" id="RU003693"/>
    </source>
</evidence>
<dbReference type="InterPro" id="IPR023198">
    <property type="entry name" value="PGP-like_dom2"/>
</dbReference>
<dbReference type="Pfam" id="PF00155">
    <property type="entry name" value="Aminotran_1_2"/>
    <property type="match status" value="1"/>
</dbReference>
<dbReference type="InterPro" id="IPR006439">
    <property type="entry name" value="HAD-SF_hydro_IA"/>
</dbReference>
<dbReference type="InterPro" id="IPR023214">
    <property type="entry name" value="HAD_sf"/>
</dbReference>
<evidence type="ECO:0000256" key="1">
    <source>
        <dbReference type="ARBA" id="ARBA00001933"/>
    </source>
</evidence>
<protein>
    <recommendedName>
        <fullName evidence="3">histidinol-phosphate transaminase</fullName>
        <ecNumber evidence="3">2.6.1.9</ecNumber>
    </recommendedName>
</protein>
<dbReference type="InterPro" id="IPR015421">
    <property type="entry name" value="PyrdxlP-dep_Trfase_major"/>
</dbReference>
<dbReference type="GO" id="GO:0030170">
    <property type="term" value="F:pyridoxal phosphate binding"/>
    <property type="evidence" value="ECO:0007669"/>
    <property type="project" value="InterPro"/>
</dbReference>
<dbReference type="PROSITE" id="PS00599">
    <property type="entry name" value="AA_TRANSFER_CLASS_2"/>
    <property type="match status" value="1"/>
</dbReference>
<evidence type="ECO:0000256" key="6">
    <source>
        <dbReference type="ARBA" id="ARBA00022898"/>
    </source>
</evidence>
<dbReference type="SFLD" id="SFLDS00003">
    <property type="entry name" value="Haloacid_Dehalogenase"/>
    <property type="match status" value="1"/>
</dbReference>
<keyword evidence="10" id="KW-0378">Hydrolase</keyword>
<keyword evidence="11" id="KW-1185">Reference proteome</keyword>
<dbReference type="Gene3D" id="3.90.1150.10">
    <property type="entry name" value="Aspartate Aminotransferase, domain 1"/>
    <property type="match status" value="1"/>
</dbReference>
<dbReference type="InterPro" id="IPR015422">
    <property type="entry name" value="PyrdxlP-dep_Trfase_small"/>
</dbReference>
<dbReference type="PANTHER" id="PTHR42885">
    <property type="entry name" value="HISTIDINOL-PHOSPHATE AMINOTRANSFERASE-RELATED"/>
    <property type="match status" value="1"/>
</dbReference>
<evidence type="ECO:0000313" key="11">
    <source>
        <dbReference type="Proteomes" id="UP000247689"/>
    </source>
</evidence>
<dbReference type="GO" id="GO:0016787">
    <property type="term" value="F:hydrolase activity"/>
    <property type="evidence" value="ECO:0007669"/>
    <property type="project" value="UniProtKB-KW"/>
</dbReference>
<keyword evidence="4" id="KW-0032">Aminotransferase</keyword>
<dbReference type="Proteomes" id="UP000247689">
    <property type="component" value="Unassembled WGS sequence"/>
</dbReference>
<feature type="domain" description="Aminotransferase class I/classII large" evidence="9">
    <location>
        <begin position="61"/>
        <end position="319"/>
    </location>
</feature>
<dbReference type="Gene3D" id="1.10.150.240">
    <property type="entry name" value="Putative phosphatase, domain 2"/>
    <property type="match status" value="1"/>
</dbReference>
<dbReference type="EMBL" id="QICH01000002">
    <property type="protein sequence ID" value="PXF63098.1"/>
    <property type="molecule type" value="Genomic_DNA"/>
</dbReference>
<evidence type="ECO:0000256" key="3">
    <source>
        <dbReference type="ARBA" id="ARBA00012748"/>
    </source>
</evidence>
<evidence type="ECO:0000259" key="9">
    <source>
        <dbReference type="Pfam" id="PF00155"/>
    </source>
</evidence>
<comment type="catalytic activity">
    <reaction evidence="7">
        <text>L-histidinol phosphate + 2-oxoglutarate = 3-(imidazol-4-yl)-2-oxopropyl phosphate + L-glutamate</text>
        <dbReference type="Rhea" id="RHEA:23744"/>
        <dbReference type="ChEBI" id="CHEBI:16810"/>
        <dbReference type="ChEBI" id="CHEBI:29985"/>
        <dbReference type="ChEBI" id="CHEBI:57766"/>
        <dbReference type="ChEBI" id="CHEBI:57980"/>
        <dbReference type="EC" id="2.6.1.9"/>
    </reaction>
</comment>
<sequence length="578" mass="64061">MKPLYQNSLIPDSAKDRARPLKLDFNERSDSKPLWLSETAISTECLWRYPDKSGLQILASQFYGIDESQLLLTNGGDEAIELLFKFSCLKQRKLILPLPAFSQYLVGKDVWNSNIELVEPMDDMRIDLQRAQKLLKNDSILILTSPNNPTGELISFDDLVRTCDLAKSKDALVFLDEAYIEFACYESDKTIELIKQFDNLIVLRTLSKAFGLAGIRCGYLLGQESLVSQFSRLAMPFNLPSPTIEVAKKAFTEAARLEVRNYALTIAQNREQLVSLLTSSGLKVVDSSANFVFIQGSEAKLRLITAACQKRNIVIKTALSGLSVKQSSVKQSNLNQTAIRITIPFYIKPLLSALNLALKPELLCFDMDGVLIDTSKSYDEAIKATVKELSSKAISQADIERLRSQGGYNNDWVLTQALTAEKLKRFSEEVDFNKVVGVFQRYYQGNGKTEGFKNLEQPLLNEELATRLFVTGTKSLKTAIVTGRPKDEAVEGARLIGAKNSLMVSDDDVTESKPSPEGVIKALRYYGKENCWMLGDTPDDMAAANGAGALAIGIGSDELYDFGADLVLESVNELESLL</sequence>
<dbReference type="SUPFAM" id="SSF56784">
    <property type="entry name" value="HAD-like"/>
    <property type="match status" value="1"/>
</dbReference>
<dbReference type="Gene3D" id="3.40.640.10">
    <property type="entry name" value="Type I PLP-dependent aspartate aminotransferase-like (Major domain)"/>
    <property type="match status" value="1"/>
</dbReference>
<proteinExistence type="inferred from homology"/>
<dbReference type="OrthoDB" id="9813612at2"/>